<name>A0A557SXQ8_9ARCH</name>
<comment type="caution">
    <text evidence="2">The sequence shown here is derived from an EMBL/GenBank/DDBJ whole genome shotgun (WGS) entry which is preliminary data.</text>
</comment>
<dbReference type="RefSeq" id="WP_144728822.1">
    <property type="nucleotide sequence ID" value="NZ_ML675579.1"/>
</dbReference>
<keyword evidence="1" id="KW-0812">Transmembrane</keyword>
<dbReference type="EMBL" id="VOAH01000003">
    <property type="protein sequence ID" value="TVP41385.1"/>
    <property type="molecule type" value="Genomic_DNA"/>
</dbReference>
<evidence type="ECO:0000256" key="1">
    <source>
        <dbReference type="SAM" id="Phobius"/>
    </source>
</evidence>
<accession>A0A557SXQ8</accession>
<organism evidence="2 3">
    <name type="scientific">Candidatus Nitrosocosmicus arcticus</name>
    <dbReference type="NCBI Taxonomy" id="2035267"/>
    <lineage>
        <taxon>Archaea</taxon>
        <taxon>Nitrososphaerota</taxon>
        <taxon>Nitrososphaeria</taxon>
        <taxon>Nitrososphaerales</taxon>
        <taxon>Nitrososphaeraceae</taxon>
        <taxon>Candidatus Nitrosocosmicus</taxon>
    </lineage>
</organism>
<protein>
    <submittedName>
        <fullName evidence="2">Uncharacterized protein</fullName>
    </submittedName>
</protein>
<dbReference type="Proteomes" id="UP000315289">
    <property type="component" value="Unassembled WGS sequence"/>
</dbReference>
<keyword evidence="1" id="KW-0472">Membrane</keyword>
<feature type="transmembrane region" description="Helical" evidence="1">
    <location>
        <begin position="30"/>
        <end position="48"/>
    </location>
</feature>
<sequence length="65" mass="6992">MNKKLITMGLISGTVMLTGIGIVFPELPVGIGSVMMGGTSIGFALQVLKESARRKIDKMILEELR</sequence>
<evidence type="ECO:0000313" key="3">
    <source>
        <dbReference type="Proteomes" id="UP000315289"/>
    </source>
</evidence>
<proteinExistence type="predicted"/>
<dbReference type="AlphaFoldDB" id="A0A557SXQ8"/>
<gene>
    <name evidence="2" type="ORF">NARC_30099</name>
</gene>
<reference evidence="2 3" key="1">
    <citation type="journal article" date="2019" name="Front. Microbiol.">
        <title>Ammonia Oxidation by the Arctic Terrestrial Thaumarchaeote Candidatus Nitrosocosmicus arcticus Is Stimulated by Increasing Temperatures.</title>
        <authorList>
            <person name="Alves R.J.E."/>
            <person name="Kerou M."/>
            <person name="Zappe A."/>
            <person name="Bittner R."/>
            <person name="Abby S.S."/>
            <person name="Schmidt H.A."/>
            <person name="Pfeifer K."/>
            <person name="Schleper C."/>
        </authorList>
    </citation>
    <scope>NUCLEOTIDE SEQUENCE [LARGE SCALE GENOMIC DNA]</scope>
    <source>
        <strain evidence="2 3">Kfb</strain>
    </source>
</reference>
<evidence type="ECO:0000313" key="2">
    <source>
        <dbReference type="EMBL" id="TVP41385.1"/>
    </source>
</evidence>
<keyword evidence="3" id="KW-1185">Reference proteome</keyword>
<keyword evidence="1" id="KW-1133">Transmembrane helix</keyword>
<feature type="transmembrane region" description="Helical" evidence="1">
    <location>
        <begin position="5"/>
        <end position="24"/>
    </location>
</feature>